<feature type="domain" description="Mon2 C-terminal" evidence="6">
    <location>
        <begin position="1618"/>
        <end position="1927"/>
    </location>
</feature>
<evidence type="ECO:0000313" key="9">
    <source>
        <dbReference type="Proteomes" id="UP001527925"/>
    </source>
</evidence>
<dbReference type="InterPro" id="IPR032691">
    <property type="entry name" value="Mon2/Sec7/BIG1-like_HUS"/>
</dbReference>
<evidence type="ECO:0000259" key="7">
    <source>
        <dbReference type="Pfam" id="PF16213"/>
    </source>
</evidence>
<dbReference type="PANTHER" id="PTHR10663:SF333">
    <property type="entry name" value="PROTEIN MON2 HOMOLOG"/>
    <property type="match status" value="1"/>
</dbReference>
<sequence length="2231" mass="235522">MSGLAAYLQNELVNLSNEAKRKNPEIKEAAERLLFVLRSLKDKQASLPPGSPGTLADELAKSDDIVRPFIMSCDTKNPKLISVAISCLQKLISHHAVPESSTPLIIKTLADQLGSTMDLQLKILQTILPLITIYQSVSGDTLADALLLCYRLQDTKTAVVNSTAAATFRQLVIHAFEKLALMDDKAHRDSRDTHHNILSAGEVAPEHMQAASDAFVLFQDLCLLASGEPGEFLRVSTMPKVFALELVESVLSGNASLFRERPQLLGLLKDRVCPLVIKSFSEKNDFSMTVRLMRVLQAVVKNFHGMLVMECEIFLSMYAKLLDSENVAVWQRVLVLEAVKSLFSEATLQRALFEQYDARENSTRIFFDIVMALAKVVFVERGFLLGVMSQLDGGKDAGGVAPSVDIYSMSAAASAVKIQCIDQLDKTEPPSFPETYPLFLAVQCTLETVDNIAAFTLPILGARVPDISSGASYEYLSVGAVGVSSVAGTVSNLDSVAEVAQESVSESRRMTDASTSASVAASTAASAAAAGTATGPVDGSNADLHARGASKNDQILLAIEMVKSSSPSILAVLTLLSTASVDDEIFSSTMQAFQSYTIVVALLGLTSHRDAFLGAMCKVCVPSSSSLSFDFAAVAKDVSPFNLSTLHGTGRAGGATGAAAAASLLTDRNVVCLRILLLVAECISSVMDNRTWFAVFETLQIADSLMASGKMGRRMESSPGLLELSSPAVGSLAKESLRHRSTTFSVMMGGGGLTGGNNSSAAMMGTPQSFGQQQQQQSENNFATFSLFVKRAFERTVNMEMRHFEEFVRALCRLAHETMAGSVAAQAAGSALPKDALLKVAEEKSFAVLKIHDVALANIKRLISPATTDSGVWDLIIGQLIQMAHNPSCSPSIRNQVCSVFGEILNAAAQAADLSDAQVEMRVLEPIRTIMAVDFVTSEPSAVSAAATAASVADDRAFDKMPKLAWLVEVQKSGLETLNKLLQISGQNFVNGWMLVFDILQNVVRMAKMRRTARPAGGAGGAGGSGGGAGAAGVAETPAAATAGGAEMAMPPVQTGGFGDAPVPLRSPAIVRIGFPCIQLICTDFLALLPPLVLSRCIETVTTFGALSDDLNISLTSVGLLWTICDFILTKRQELDQKRTAPQPREDEATGLTARVASMDLASAGAASDDAAGGESEDQIATEAAPAASAEQAAAAGPRKLLNVHLLSGKLTTKVLDALWMYLLGNLSELCSDDRPEVRNSANQTLFRTLAMNGQRLTLEAWDQCIWQILFPLLERIRVSSEAWDVSRNAAVQADPRRTTAAAAAAAAAGLGAGVGASTQALQMAGAAPGGAAIPGSAVTAIAAASATAVAPSATAAAAVAAPMSPILSPRSPMVRTLLPAAKLWDETKVLTLNGVTKCFLDFLHVLVSLGDSFDRAWSHFLEYIAATCLEGSPEVAMAALKNLRLIIQYARPGATKPVPDSVVPKVAQMWFGVWRTWVEIGLGIIASSEEMQRREAMQQGAISGVGGSGGATAAPAEDAGTQASASTTDLPLQQARLASRQMSIQAMLPPPAQSPRLGPADSSVHTSMHGLDSPRMPPAQAALMAGVAAHMAGVAALPLQPVWSDGSTPTLIHGFFTQDTLSSLMSSFPELFEIVRPQFTAAELDQFAVIARQLLLYHSAPLPGTTLSKLRADFVNDQETLTPLQAAVLDILSQTRTDFSGIDASPEAIVLIVSDLLKLPFVPAPPGFATATSVAPDATPTSTTSMFAGNAGGGAGGPLRRLTYMALAKRALQLLVLLFEQHGSRASIYTHGAFETALGALGIPLRLKYACPSPGTKDSTPLWRSAANAAMTVVRIGLDALDSLSRGFEPGRLDAVYSALLQLFEEFLIQPTPPPASLSHEELSADEAFDMSFVAALEEDILLHIADAHIPDAHIVRMVAVLRRGARMYVYNPASGGVDHDSLMSPLALPDAPSVGTHPAALGSVSPGFFSTSMVHAAAAVALPSGLASGASSVAASPAAAIPALADRVPDNVPLLRRVTERAHERSRDVSVDRTHDRAAEPPALGFDVRSLRRENFSFACLGALFRLCGTEKTDLAERRTRVAEIAAPVLVDLCREIIQSYCADRPTYGGLPMPRLRTSELLFVVRNLRDLQLRAGILQKSFRIPSDDPLRTRVLNGPSAHIFLLFDSLCDALGVVAGLAWAAARSYGGSGGGGSGGNGSSGPNNEATLVDAIKEALRRVGQEFVVAPV</sequence>
<gene>
    <name evidence="8" type="primary">MON2</name>
    <name evidence="8" type="ORF">HK105_202936</name>
</gene>
<feature type="domain" description="Mon2/Sec7/BIG1-like HUS" evidence="5">
    <location>
        <begin position="211"/>
        <end position="365"/>
    </location>
</feature>
<feature type="region of interest" description="Disordered" evidence="4">
    <location>
        <begin position="1549"/>
        <end position="1574"/>
    </location>
</feature>
<reference evidence="8 9" key="1">
    <citation type="submission" date="2023-09" db="EMBL/GenBank/DDBJ databases">
        <title>Pangenome analysis of Batrachochytrium dendrobatidis and related Chytrids.</title>
        <authorList>
            <person name="Yacoub M.N."/>
            <person name="Stajich J.E."/>
            <person name="James T.Y."/>
        </authorList>
    </citation>
    <scope>NUCLEOTIDE SEQUENCE [LARGE SCALE GENOMIC DNA]</scope>
    <source>
        <strain evidence="8 9">JEL0888</strain>
    </source>
</reference>
<keyword evidence="2" id="KW-0813">Transport</keyword>
<protein>
    <submittedName>
        <fullName evidence="8">Endocytosis and vacuole integrity protein</fullName>
    </submittedName>
</protein>
<proteinExistence type="inferred from homology"/>
<dbReference type="Pfam" id="PF12783">
    <property type="entry name" value="Sec7-like_HUS"/>
    <property type="match status" value="1"/>
</dbReference>
<keyword evidence="3" id="KW-0653">Protein transport</keyword>
<feature type="domain" description="Mon2 C-terminal" evidence="6">
    <location>
        <begin position="1083"/>
        <end position="1138"/>
    </location>
</feature>
<comment type="caution">
    <text evidence="8">The sequence shown here is derived from an EMBL/GenBank/DDBJ whole genome shotgun (WGS) entry which is preliminary data.</text>
</comment>
<feature type="region of interest" description="Disordered" evidence="4">
    <location>
        <begin position="1167"/>
        <end position="1186"/>
    </location>
</feature>
<evidence type="ECO:0000313" key="8">
    <source>
        <dbReference type="EMBL" id="KAL2917649.1"/>
    </source>
</evidence>
<evidence type="ECO:0000256" key="4">
    <source>
        <dbReference type="SAM" id="MobiDB-lite"/>
    </source>
</evidence>
<dbReference type="Pfam" id="PF16213">
    <property type="entry name" value="DCB"/>
    <property type="match status" value="1"/>
</dbReference>
<feature type="domain" description="Mon2/Sec7/BIG1-like dimerisation and cyclophilin-binding" evidence="7">
    <location>
        <begin position="3"/>
        <end position="180"/>
    </location>
</feature>
<keyword evidence="9" id="KW-1185">Reference proteome</keyword>
<dbReference type="SUPFAM" id="SSF48371">
    <property type="entry name" value="ARM repeat"/>
    <property type="match status" value="2"/>
</dbReference>
<dbReference type="Proteomes" id="UP001527925">
    <property type="component" value="Unassembled WGS sequence"/>
</dbReference>
<evidence type="ECO:0000256" key="3">
    <source>
        <dbReference type="ARBA" id="ARBA00022927"/>
    </source>
</evidence>
<organism evidence="8 9">
    <name type="scientific">Polyrhizophydium stewartii</name>
    <dbReference type="NCBI Taxonomy" id="2732419"/>
    <lineage>
        <taxon>Eukaryota</taxon>
        <taxon>Fungi</taxon>
        <taxon>Fungi incertae sedis</taxon>
        <taxon>Chytridiomycota</taxon>
        <taxon>Chytridiomycota incertae sedis</taxon>
        <taxon>Chytridiomycetes</taxon>
        <taxon>Rhizophydiales</taxon>
        <taxon>Rhizophydiales incertae sedis</taxon>
        <taxon>Polyrhizophydium</taxon>
    </lineage>
</organism>
<dbReference type="EMBL" id="JADGIZ020000010">
    <property type="protein sequence ID" value="KAL2917649.1"/>
    <property type="molecule type" value="Genomic_DNA"/>
</dbReference>
<evidence type="ECO:0000259" key="5">
    <source>
        <dbReference type="Pfam" id="PF12783"/>
    </source>
</evidence>
<evidence type="ECO:0000256" key="2">
    <source>
        <dbReference type="ARBA" id="ARBA00022448"/>
    </source>
</evidence>
<accession>A0ABR4NDN0</accession>
<dbReference type="InterPro" id="IPR032817">
    <property type="entry name" value="Mon2_C"/>
</dbReference>
<dbReference type="Pfam" id="PF16206">
    <property type="entry name" value="Mon2_C"/>
    <property type="match status" value="4"/>
</dbReference>
<dbReference type="InterPro" id="IPR016024">
    <property type="entry name" value="ARM-type_fold"/>
</dbReference>
<dbReference type="PANTHER" id="PTHR10663">
    <property type="entry name" value="GUANYL-NUCLEOTIDE EXCHANGE FACTOR"/>
    <property type="match status" value="1"/>
</dbReference>
<feature type="region of interest" description="Disordered" evidence="4">
    <location>
        <begin position="1503"/>
        <end position="1528"/>
    </location>
</feature>
<evidence type="ECO:0000259" key="6">
    <source>
        <dbReference type="Pfam" id="PF16206"/>
    </source>
</evidence>
<comment type="similarity">
    <text evidence="1">Belongs to the MON2 family.</text>
</comment>
<name>A0ABR4NDN0_9FUNG</name>
<dbReference type="InterPro" id="IPR032629">
    <property type="entry name" value="DCB_dom"/>
</dbReference>
<evidence type="ECO:0000256" key="1">
    <source>
        <dbReference type="ARBA" id="ARBA00008144"/>
    </source>
</evidence>
<feature type="domain" description="Mon2 C-terminal" evidence="6">
    <location>
        <begin position="1201"/>
        <end position="1285"/>
    </location>
</feature>
<feature type="domain" description="Mon2 C-terminal" evidence="6">
    <location>
        <begin position="1381"/>
        <end position="1457"/>
    </location>
</feature>